<evidence type="ECO:0000313" key="1">
    <source>
        <dbReference type="EMBL" id="MED6160350.1"/>
    </source>
</evidence>
<name>A0ABU6UGF0_9FABA</name>
<organism evidence="1 2">
    <name type="scientific">Stylosanthes scabra</name>
    <dbReference type="NCBI Taxonomy" id="79078"/>
    <lineage>
        <taxon>Eukaryota</taxon>
        <taxon>Viridiplantae</taxon>
        <taxon>Streptophyta</taxon>
        <taxon>Embryophyta</taxon>
        <taxon>Tracheophyta</taxon>
        <taxon>Spermatophyta</taxon>
        <taxon>Magnoliopsida</taxon>
        <taxon>eudicotyledons</taxon>
        <taxon>Gunneridae</taxon>
        <taxon>Pentapetalae</taxon>
        <taxon>rosids</taxon>
        <taxon>fabids</taxon>
        <taxon>Fabales</taxon>
        <taxon>Fabaceae</taxon>
        <taxon>Papilionoideae</taxon>
        <taxon>50 kb inversion clade</taxon>
        <taxon>dalbergioids sensu lato</taxon>
        <taxon>Dalbergieae</taxon>
        <taxon>Pterocarpus clade</taxon>
        <taxon>Stylosanthes</taxon>
    </lineage>
</organism>
<protein>
    <submittedName>
        <fullName evidence="1">Uncharacterized protein</fullName>
    </submittedName>
</protein>
<dbReference type="EMBL" id="JASCZI010121180">
    <property type="protein sequence ID" value="MED6160350.1"/>
    <property type="molecule type" value="Genomic_DNA"/>
</dbReference>
<dbReference type="Proteomes" id="UP001341840">
    <property type="component" value="Unassembled WGS sequence"/>
</dbReference>
<accession>A0ABU6UGF0</accession>
<evidence type="ECO:0000313" key="2">
    <source>
        <dbReference type="Proteomes" id="UP001341840"/>
    </source>
</evidence>
<keyword evidence="2" id="KW-1185">Reference proteome</keyword>
<gene>
    <name evidence="1" type="ORF">PIB30_050703</name>
</gene>
<reference evidence="1 2" key="1">
    <citation type="journal article" date="2023" name="Plants (Basel)">
        <title>Bridging the Gap: Combining Genomics and Transcriptomics Approaches to Understand Stylosanthes scabra, an Orphan Legume from the Brazilian Caatinga.</title>
        <authorList>
            <person name="Ferreira-Neto J.R.C."/>
            <person name="da Silva M.D."/>
            <person name="Binneck E."/>
            <person name="de Melo N.F."/>
            <person name="da Silva R.H."/>
            <person name="de Melo A.L.T.M."/>
            <person name="Pandolfi V."/>
            <person name="Bustamante F.O."/>
            <person name="Brasileiro-Vidal A.C."/>
            <person name="Benko-Iseppon A.M."/>
        </authorList>
    </citation>
    <scope>NUCLEOTIDE SEQUENCE [LARGE SCALE GENOMIC DNA]</scope>
    <source>
        <tissue evidence="1">Leaves</tissue>
    </source>
</reference>
<sequence length="101" mass="10930">MGDAHACQTRITSPYSVGPPKSCCPLIFLACLPTNGVRMRGVKGESTRAQSAVNGFEGSYQFQIVRISKKREWAGKDVVRGRVTLDDNVKPDVSAQSTSTL</sequence>
<proteinExistence type="predicted"/>
<comment type="caution">
    <text evidence="1">The sequence shown here is derived from an EMBL/GenBank/DDBJ whole genome shotgun (WGS) entry which is preliminary data.</text>
</comment>